<evidence type="ECO:0000313" key="1">
    <source>
        <dbReference type="EMBL" id="WEK38345.1"/>
    </source>
</evidence>
<evidence type="ECO:0008006" key="3">
    <source>
        <dbReference type="Google" id="ProtNLM"/>
    </source>
</evidence>
<dbReference type="AlphaFoldDB" id="A0AAJ6BI17"/>
<dbReference type="PROSITE" id="PS51257">
    <property type="entry name" value="PROKAR_LIPOPROTEIN"/>
    <property type="match status" value="1"/>
</dbReference>
<accession>A0AAJ6BI17</accession>
<proteinExistence type="predicted"/>
<evidence type="ECO:0000313" key="2">
    <source>
        <dbReference type="Proteomes" id="UP001220610"/>
    </source>
</evidence>
<protein>
    <recommendedName>
        <fullName evidence="3">Lipoprotein</fullName>
    </recommendedName>
</protein>
<dbReference type="EMBL" id="CP119311">
    <property type="protein sequence ID" value="WEK38345.1"/>
    <property type="molecule type" value="Genomic_DNA"/>
</dbReference>
<sequence length="192" mass="21835">MKHTGYMLLLSVLLLSCSKREFDKDADFTNGSTDAVWADNALLFTKIFRMNTAGDLLWFDIRNEIASFSKPSISLTFSDNGVGRFKKIDLRGRLYRYEQGTEELRFVNIPLDVFGTELNADLVFTFRRKQKEGCELITDVNSQQECERTYVLVLKGLDFTEPDLFVTPDNIAQYNGRTLLLSALSGELSGMN</sequence>
<dbReference type="Proteomes" id="UP001220610">
    <property type="component" value="Chromosome"/>
</dbReference>
<name>A0AAJ6BI17_9BACT</name>
<organism evidence="1 2">
    <name type="scientific">Candidatus Pseudobacter hemicellulosilyticus</name>
    <dbReference type="NCBI Taxonomy" id="3121375"/>
    <lineage>
        <taxon>Bacteria</taxon>
        <taxon>Pseudomonadati</taxon>
        <taxon>Bacteroidota</taxon>
        <taxon>Chitinophagia</taxon>
        <taxon>Chitinophagales</taxon>
        <taxon>Chitinophagaceae</taxon>
        <taxon>Pseudobacter</taxon>
    </lineage>
</organism>
<gene>
    <name evidence="1" type="ORF">P0Y53_12630</name>
</gene>
<reference evidence="1" key="1">
    <citation type="submission" date="2023-03" db="EMBL/GenBank/DDBJ databases">
        <title>Andean soil-derived lignocellulolytic bacterial consortium as a source of novel taxa and putative plastic-active enzymes.</title>
        <authorList>
            <person name="Diaz-Garcia L."/>
            <person name="Chuvochina M."/>
            <person name="Feuerriegel G."/>
            <person name="Bunk B."/>
            <person name="Sproer C."/>
            <person name="Streit W.R."/>
            <person name="Rodriguez L.M."/>
            <person name="Overmann J."/>
            <person name="Jimenez D.J."/>
        </authorList>
    </citation>
    <scope>NUCLEOTIDE SEQUENCE</scope>
    <source>
        <strain evidence="1">MAG 7</strain>
    </source>
</reference>